<gene>
    <name evidence="1" type="ORF">BKA00_002580</name>
</gene>
<dbReference type="Proteomes" id="UP000546324">
    <property type="component" value="Unassembled WGS sequence"/>
</dbReference>
<comment type="caution">
    <text evidence="1">The sequence shown here is derived from an EMBL/GenBank/DDBJ whole genome shotgun (WGS) entry which is preliminary data.</text>
</comment>
<evidence type="ECO:0000313" key="1">
    <source>
        <dbReference type="EMBL" id="MBB6395666.1"/>
    </source>
</evidence>
<dbReference type="EMBL" id="JACHMQ010000001">
    <property type="protein sequence ID" value="MBB6395666.1"/>
    <property type="molecule type" value="Genomic_DNA"/>
</dbReference>
<evidence type="ECO:0008006" key="3">
    <source>
        <dbReference type="Google" id="ProtNLM"/>
    </source>
</evidence>
<accession>A0A7X0FZE0</accession>
<protein>
    <recommendedName>
        <fullName evidence="3">ATP-dependent DNA ligase</fullName>
    </recommendedName>
</protein>
<dbReference type="RefSeq" id="WP_230299015.1">
    <property type="nucleotide sequence ID" value="NZ_JACHMQ010000001.1"/>
</dbReference>
<proteinExistence type="predicted"/>
<dbReference type="InterPro" id="IPR012340">
    <property type="entry name" value="NA-bd_OB-fold"/>
</dbReference>
<dbReference type="Gene3D" id="2.40.50.140">
    <property type="entry name" value="Nucleic acid-binding proteins"/>
    <property type="match status" value="1"/>
</dbReference>
<evidence type="ECO:0000313" key="2">
    <source>
        <dbReference type="Proteomes" id="UP000546324"/>
    </source>
</evidence>
<organism evidence="1 2">
    <name type="scientific">Actinomadura coerulea</name>
    <dbReference type="NCBI Taxonomy" id="46159"/>
    <lineage>
        <taxon>Bacteria</taxon>
        <taxon>Bacillati</taxon>
        <taxon>Actinomycetota</taxon>
        <taxon>Actinomycetes</taxon>
        <taxon>Streptosporangiales</taxon>
        <taxon>Thermomonosporaceae</taxon>
        <taxon>Actinomadura</taxon>
    </lineage>
</organism>
<name>A0A7X0FZE0_9ACTN</name>
<dbReference type="AlphaFoldDB" id="A0A7X0FZE0"/>
<keyword evidence="2" id="KW-1185">Reference proteome</keyword>
<reference evidence="1 2" key="1">
    <citation type="submission" date="2020-08" db="EMBL/GenBank/DDBJ databases">
        <title>Sequencing the genomes of 1000 actinobacteria strains.</title>
        <authorList>
            <person name="Klenk H.-P."/>
        </authorList>
    </citation>
    <scope>NUCLEOTIDE SEQUENCE [LARGE SCALE GENOMIC DNA]</scope>
    <source>
        <strain evidence="1 2">DSM 43675</strain>
    </source>
</reference>
<sequence>MIIGGVPGSVQAPRTLILGRYEHRRRRLRVVARSTRCPLRRGASWPGLLAPAGDEHPWPQPLPAGWAGGLTGAQEPIWYTRVLPELAAETAVDAAVEHGRWRHAVQYLRLRSDLAARDVPQGLDIE</sequence>